<proteinExistence type="evidence at transcript level"/>
<dbReference type="GO" id="GO:0030682">
    <property type="term" value="P:symbiont-mediated perturbation of host defenses"/>
    <property type="evidence" value="ECO:0007669"/>
    <property type="project" value="InterPro"/>
</dbReference>
<feature type="signal peptide" evidence="1">
    <location>
        <begin position="1"/>
        <end position="18"/>
    </location>
</feature>
<feature type="chain" id="PRO_5001517208" description="Secreted protein" evidence="1">
    <location>
        <begin position="19"/>
        <end position="180"/>
    </location>
</feature>
<dbReference type="InterPro" id="IPR012674">
    <property type="entry name" value="Calycin"/>
</dbReference>
<organism evidence="2">
    <name type="scientific">Amblyomma cajennense</name>
    <name type="common">Cayenne tick</name>
    <name type="synonym">Acarus cajennensis</name>
    <dbReference type="NCBI Taxonomy" id="34607"/>
    <lineage>
        <taxon>Eukaryota</taxon>
        <taxon>Metazoa</taxon>
        <taxon>Ecdysozoa</taxon>
        <taxon>Arthropoda</taxon>
        <taxon>Chelicerata</taxon>
        <taxon>Arachnida</taxon>
        <taxon>Acari</taxon>
        <taxon>Parasitiformes</taxon>
        <taxon>Ixodida</taxon>
        <taxon>Ixodoidea</taxon>
        <taxon>Ixodidae</taxon>
        <taxon>Amblyomminae</taxon>
        <taxon>Amblyomma</taxon>
    </lineage>
</organism>
<dbReference type="AlphaFoldDB" id="A0A023FQI9"/>
<protein>
    <recommendedName>
        <fullName evidence="3">Secreted protein</fullName>
    </recommendedName>
</protein>
<evidence type="ECO:0000256" key="1">
    <source>
        <dbReference type="SAM" id="SignalP"/>
    </source>
</evidence>
<name>A0A023FQI9_AMBCJ</name>
<keyword evidence="1" id="KW-0732">Signal</keyword>
<dbReference type="Pfam" id="PF02098">
    <property type="entry name" value="His_binding"/>
    <property type="match status" value="1"/>
</dbReference>
<dbReference type="InterPro" id="IPR002970">
    <property type="entry name" value="Tick_his-bd"/>
</dbReference>
<dbReference type="EMBL" id="GBBK01000436">
    <property type="protein sequence ID" value="JAC24046.1"/>
    <property type="molecule type" value="mRNA"/>
</dbReference>
<dbReference type="Gene3D" id="2.40.128.20">
    <property type="match status" value="1"/>
</dbReference>
<reference evidence="2" key="1">
    <citation type="submission" date="2014-03" db="EMBL/GenBank/DDBJ databases">
        <title>The sialotranscriptome of Amblyomma triste, Amblyomma parvum and Amblyomma cajennense ticks, uncovered by 454-based RNA-seq.</title>
        <authorList>
            <person name="Garcia G.R."/>
            <person name="Gardinassi L.G."/>
            <person name="Ribeiro J.M."/>
            <person name="Anatriello E."/>
            <person name="Ferreira B.R."/>
            <person name="Moreira H.N."/>
            <person name="Mafra C."/>
            <person name="Olegario M.M."/>
            <person name="Szabo P.J."/>
            <person name="Miranda-Santos I.K."/>
            <person name="Maruyama S.R."/>
        </authorList>
    </citation>
    <scope>NUCLEOTIDE SEQUENCE</scope>
    <source>
        <strain evidence="2">Uberlandia</strain>
        <tissue evidence="2">Salivary glands</tissue>
    </source>
</reference>
<evidence type="ECO:0000313" key="2">
    <source>
        <dbReference type="EMBL" id="JAC24046.1"/>
    </source>
</evidence>
<evidence type="ECO:0008006" key="3">
    <source>
        <dbReference type="Google" id="ProtNLM"/>
    </source>
</evidence>
<dbReference type="GO" id="GO:0043176">
    <property type="term" value="F:amine binding"/>
    <property type="evidence" value="ECO:0007669"/>
    <property type="project" value="InterPro"/>
</dbReference>
<accession>A0A023FQI9</accession>
<sequence>MIFSLALCLGAMAAATAAQPVERGVESGDLDMMNLVNVSETLVVYKRKHTQNTTVRCLSAKKKQQYNTTLYEYILRGRNASKIYGEHSVNVTLQEREGIADKSTYISQNITYTLTLKAMDPTGTCFVIYVKKDDNNEGCELLLTASKVSGKIPKKCQEYYSKNCEGRNIRLHNDDCKYEN</sequence>
<dbReference type="SUPFAM" id="SSF50814">
    <property type="entry name" value="Lipocalins"/>
    <property type="match status" value="1"/>
</dbReference>